<dbReference type="InterPro" id="IPR004017">
    <property type="entry name" value="Cys_rich_dom"/>
</dbReference>
<evidence type="ECO:0000256" key="6">
    <source>
        <dbReference type="PIRNR" id="PIRNR000139"/>
    </source>
</evidence>
<accession>A0A450XC88</accession>
<evidence type="ECO:0000256" key="3">
    <source>
        <dbReference type="ARBA" id="ARBA00022737"/>
    </source>
</evidence>
<sequence>MKTAIAPFYRDTAEGQEADAILRACVHCGLCTATCPTYRLLGDERDSPRGRIYLIKQILEGRPVGRITRFHLDRCLTCGSCETTCPSGVPYRRLLHLGRKLMDEKVPRPLSQRFERLALRKILPYPERLLPMVRLGQGIRPLLPRSLGRRLPTRRPAPATLPDRPHRHRVLILEGCVQSAITPQTNQALIRILDRIDIQVIHAPKAGCCGALSYHLGARIEAIAFMRRNIDAWWPQVEAGIQGIVISASGCAAVVREYGTILRHDPDYAHKAARIASLVQDPITVLEGAAQRFGAVGKGQRIAFHAPCTLQHSLRLAGHVERFLAQLGFSVTPITDAHLCCGGAGTYSLLQPRLSQRLLTDKLHHLAAGKPELIATANIGCQLHLQTRAEVPVRHWLELLA</sequence>
<evidence type="ECO:0000256" key="2">
    <source>
        <dbReference type="ARBA" id="ARBA00022723"/>
    </source>
</evidence>
<evidence type="ECO:0000313" key="8">
    <source>
        <dbReference type="EMBL" id="VFK26908.1"/>
    </source>
</evidence>
<comment type="catalytic activity">
    <reaction evidence="6">
        <text>glycolate + A = glyoxylate + AH2</text>
        <dbReference type="Rhea" id="RHEA:21264"/>
        <dbReference type="ChEBI" id="CHEBI:13193"/>
        <dbReference type="ChEBI" id="CHEBI:17499"/>
        <dbReference type="ChEBI" id="CHEBI:29805"/>
        <dbReference type="ChEBI" id="CHEBI:36655"/>
        <dbReference type="EC" id="1.1.99.14"/>
    </reaction>
</comment>
<dbReference type="InterPro" id="IPR017896">
    <property type="entry name" value="4Fe4S_Fe-S-bd"/>
</dbReference>
<keyword evidence="6" id="KW-0249">Electron transport</keyword>
<feature type="domain" description="4Fe-4S ferredoxin-type" evidence="7">
    <location>
        <begin position="65"/>
        <end position="95"/>
    </location>
</feature>
<dbReference type="InterPro" id="IPR009051">
    <property type="entry name" value="Helical_ferredxn"/>
</dbReference>
<protein>
    <recommendedName>
        <fullName evidence="6">Glycolate oxidase iron-sulfur subunit</fullName>
        <ecNumber evidence="6">1.1.99.14</ecNumber>
    </recommendedName>
</protein>
<name>A0A450XC88_9GAMM</name>
<dbReference type="PROSITE" id="PS00198">
    <property type="entry name" value="4FE4S_FER_1"/>
    <property type="match status" value="1"/>
</dbReference>
<evidence type="ECO:0000256" key="5">
    <source>
        <dbReference type="ARBA" id="ARBA00023014"/>
    </source>
</evidence>
<gene>
    <name evidence="8" type="ORF">BECKMB1821G_GA0114241_10246</name>
    <name evidence="10" type="ORF">BECKMB1821H_GA0114242_10216</name>
    <name evidence="9" type="ORF">BECKMB1821I_GA0114274_10215</name>
</gene>
<dbReference type="GO" id="GO:0046872">
    <property type="term" value="F:metal ion binding"/>
    <property type="evidence" value="ECO:0007669"/>
    <property type="project" value="UniProtKB-UniRule"/>
</dbReference>
<dbReference type="AlphaFoldDB" id="A0A450XC88"/>
<keyword evidence="6" id="KW-0813">Transport</keyword>
<dbReference type="PANTHER" id="PTHR32479">
    <property type="entry name" value="GLYCOLATE OXIDASE IRON-SULFUR SUBUNIT"/>
    <property type="match status" value="1"/>
</dbReference>
<dbReference type="PANTHER" id="PTHR32479:SF17">
    <property type="entry name" value="GLYCOLATE OXIDASE IRON-SULFUR SUBUNIT"/>
    <property type="match status" value="1"/>
</dbReference>
<comment type="catalytic activity">
    <reaction evidence="6">
        <text>(R)-lactate + A = pyruvate + AH2</text>
        <dbReference type="Rhea" id="RHEA:15089"/>
        <dbReference type="ChEBI" id="CHEBI:13193"/>
        <dbReference type="ChEBI" id="CHEBI:15361"/>
        <dbReference type="ChEBI" id="CHEBI:16004"/>
        <dbReference type="ChEBI" id="CHEBI:17499"/>
    </reaction>
</comment>
<keyword evidence="3" id="KW-0677">Repeat</keyword>
<dbReference type="EMBL" id="CAADFQ010000021">
    <property type="protein sequence ID" value="VFK31165.1"/>
    <property type="molecule type" value="Genomic_DNA"/>
</dbReference>
<dbReference type="InterPro" id="IPR012257">
    <property type="entry name" value="Glc_ox_4Fe-4S"/>
</dbReference>
<evidence type="ECO:0000256" key="4">
    <source>
        <dbReference type="ARBA" id="ARBA00023004"/>
    </source>
</evidence>
<comment type="cofactor">
    <cofactor evidence="6">
        <name>[4Fe-4S] cluster</name>
        <dbReference type="ChEBI" id="CHEBI:49883"/>
    </cofactor>
    <text evidence="6">Binds 2 [4Fe-4S] clusters.</text>
</comment>
<dbReference type="PROSITE" id="PS51379">
    <property type="entry name" value="4FE4S_FER_2"/>
    <property type="match status" value="2"/>
</dbReference>
<evidence type="ECO:0000313" key="9">
    <source>
        <dbReference type="EMBL" id="VFK31165.1"/>
    </source>
</evidence>
<dbReference type="PIRSF" id="PIRSF000139">
    <property type="entry name" value="Glc_ox_4Fe-4S"/>
    <property type="match status" value="1"/>
</dbReference>
<evidence type="ECO:0000256" key="1">
    <source>
        <dbReference type="ARBA" id="ARBA00022485"/>
    </source>
</evidence>
<dbReference type="NCBIfam" id="NF008434">
    <property type="entry name" value="PRK11274.1"/>
    <property type="match status" value="1"/>
</dbReference>
<evidence type="ECO:0000259" key="7">
    <source>
        <dbReference type="PROSITE" id="PS51379"/>
    </source>
</evidence>
<organism evidence="8">
    <name type="scientific">Candidatus Kentrum sp. MB</name>
    <dbReference type="NCBI Taxonomy" id="2138164"/>
    <lineage>
        <taxon>Bacteria</taxon>
        <taxon>Pseudomonadati</taxon>
        <taxon>Pseudomonadota</taxon>
        <taxon>Gammaproteobacteria</taxon>
        <taxon>Candidatus Kentrum</taxon>
    </lineage>
</organism>
<dbReference type="EC" id="1.1.99.14" evidence="6"/>
<dbReference type="GO" id="GO:0019154">
    <property type="term" value="F:glycolate dehydrogenase activity"/>
    <property type="evidence" value="ECO:0007669"/>
    <property type="project" value="UniProtKB-EC"/>
</dbReference>
<dbReference type="InterPro" id="IPR017900">
    <property type="entry name" value="4Fe4S_Fe_S_CS"/>
</dbReference>
<feature type="domain" description="4Fe-4S ferredoxin-type" evidence="7">
    <location>
        <begin position="14"/>
        <end position="45"/>
    </location>
</feature>
<keyword evidence="1 6" id="KW-0004">4Fe-4S</keyword>
<comment type="function">
    <text evidence="6">Component of a complex that catalyzes the oxidation of glycolate to glyoxylate.</text>
</comment>
<dbReference type="Pfam" id="PF13183">
    <property type="entry name" value="Fer4_8"/>
    <property type="match status" value="1"/>
</dbReference>
<dbReference type="Pfam" id="PF02754">
    <property type="entry name" value="CCG"/>
    <property type="match status" value="2"/>
</dbReference>
<dbReference type="GO" id="GO:0051539">
    <property type="term" value="F:4 iron, 4 sulfur cluster binding"/>
    <property type="evidence" value="ECO:0007669"/>
    <property type="project" value="UniProtKB-UniRule"/>
</dbReference>
<evidence type="ECO:0000313" key="10">
    <source>
        <dbReference type="EMBL" id="VFK75372.1"/>
    </source>
</evidence>
<dbReference type="Gene3D" id="1.10.1060.10">
    <property type="entry name" value="Alpha-helical ferredoxin"/>
    <property type="match status" value="1"/>
</dbReference>
<dbReference type="EMBL" id="CAADGH010000021">
    <property type="protein sequence ID" value="VFK75372.1"/>
    <property type="molecule type" value="Genomic_DNA"/>
</dbReference>
<reference evidence="8" key="1">
    <citation type="submission" date="2019-02" db="EMBL/GenBank/DDBJ databases">
        <authorList>
            <person name="Gruber-Vodicka R. H."/>
            <person name="Seah K. B. B."/>
        </authorList>
    </citation>
    <scope>NUCLEOTIDE SEQUENCE</scope>
    <source>
        <strain evidence="8">BECK_BZ197</strain>
        <strain evidence="10">BECK_BZ198</strain>
        <strain evidence="9">BECK_BZ199</strain>
    </source>
</reference>
<dbReference type="EMBL" id="CAADFO010000024">
    <property type="protein sequence ID" value="VFK26908.1"/>
    <property type="molecule type" value="Genomic_DNA"/>
</dbReference>
<keyword evidence="4 6" id="KW-0408">Iron</keyword>
<dbReference type="SUPFAM" id="SSF46548">
    <property type="entry name" value="alpha-helical ferredoxin"/>
    <property type="match status" value="1"/>
</dbReference>
<keyword evidence="2 6" id="KW-0479">Metal-binding</keyword>
<proteinExistence type="predicted"/>
<keyword evidence="5 6" id="KW-0411">Iron-sulfur</keyword>